<keyword evidence="6" id="KW-0378">Hydrolase</keyword>
<dbReference type="EMBL" id="PSQE01000008">
    <property type="protein sequence ID" value="RHN38563.1"/>
    <property type="molecule type" value="Genomic_DNA"/>
</dbReference>
<name>A0A396GCJ0_MEDTR</name>
<reference evidence="11" key="1">
    <citation type="journal article" date="2018" name="Nat. Plants">
        <title>Whole-genome landscape of Medicago truncatula symbiotic genes.</title>
        <authorList>
            <person name="Pecrix Y."/>
            <person name="Staton S.E."/>
            <person name="Sallet E."/>
            <person name="Lelandais-Briere C."/>
            <person name="Moreau S."/>
            <person name="Carrere S."/>
            <person name="Blein T."/>
            <person name="Jardinaud M.F."/>
            <person name="Latrasse D."/>
            <person name="Zouine M."/>
            <person name="Zahm M."/>
            <person name="Kreplak J."/>
            <person name="Mayjonade B."/>
            <person name="Satge C."/>
            <person name="Perez M."/>
            <person name="Cauet S."/>
            <person name="Marande W."/>
            <person name="Chantry-Darmon C."/>
            <person name="Lopez-Roques C."/>
            <person name="Bouchez O."/>
            <person name="Berard A."/>
            <person name="Debelle F."/>
            <person name="Munos S."/>
            <person name="Bendahmane A."/>
            <person name="Berges H."/>
            <person name="Niebel A."/>
            <person name="Buitink J."/>
            <person name="Frugier F."/>
            <person name="Benhamed M."/>
            <person name="Crespi M."/>
            <person name="Gouzy J."/>
            <person name="Gamas P."/>
        </authorList>
    </citation>
    <scope>NUCLEOTIDE SEQUENCE [LARGE SCALE GENOMIC DNA]</scope>
    <source>
        <strain evidence="11">cv. Jemalong A17</strain>
    </source>
</reference>
<dbReference type="Pfam" id="PF26138">
    <property type="entry name" value="DUF8040"/>
    <property type="match status" value="1"/>
</dbReference>
<evidence type="ECO:0000313" key="11">
    <source>
        <dbReference type="Proteomes" id="UP000265566"/>
    </source>
</evidence>
<dbReference type="PANTHER" id="PTHR22930:SF221">
    <property type="entry name" value="NUCLEASE HARBI1"/>
    <property type="match status" value="1"/>
</dbReference>
<evidence type="ECO:0000313" key="10">
    <source>
        <dbReference type="EMBL" id="RHN38563.1"/>
    </source>
</evidence>
<keyword evidence="4" id="KW-0540">Nuclease</keyword>
<evidence type="ECO:0000256" key="7">
    <source>
        <dbReference type="ARBA" id="ARBA00023242"/>
    </source>
</evidence>
<comment type="cofactor">
    <cofactor evidence="1">
        <name>a divalent metal cation</name>
        <dbReference type="ChEBI" id="CHEBI:60240"/>
    </cofactor>
</comment>
<evidence type="ECO:0000256" key="3">
    <source>
        <dbReference type="ARBA" id="ARBA00006958"/>
    </source>
</evidence>
<feature type="domain" description="DDE Tnp4" evidence="8">
    <location>
        <begin position="179"/>
        <end position="244"/>
    </location>
</feature>
<comment type="similarity">
    <text evidence="3">Belongs to the HARBI1 family.</text>
</comment>
<dbReference type="PANTHER" id="PTHR22930">
    <property type="match status" value="1"/>
</dbReference>
<dbReference type="Pfam" id="PF13359">
    <property type="entry name" value="DDE_Tnp_4"/>
    <property type="match status" value="1"/>
</dbReference>
<dbReference type="InterPro" id="IPR058353">
    <property type="entry name" value="DUF8040"/>
</dbReference>
<dbReference type="AlphaFoldDB" id="A0A396GCJ0"/>
<protein>
    <submittedName>
        <fullName evidence="10">Putative harbinger transposase-derived nuclease domain-containing protein</fullName>
    </submittedName>
</protein>
<proteinExistence type="inferred from homology"/>
<evidence type="ECO:0000256" key="5">
    <source>
        <dbReference type="ARBA" id="ARBA00022723"/>
    </source>
</evidence>
<keyword evidence="5" id="KW-0479">Metal-binding</keyword>
<dbReference type="GO" id="GO:0005634">
    <property type="term" value="C:nucleus"/>
    <property type="evidence" value="ECO:0007669"/>
    <property type="project" value="UniProtKB-SubCell"/>
</dbReference>
<sequence>MDNWNEQSDHTRDEDEEDDDIFQKAIFVAALVGEYAVNHLCKEPCRTSELTGHSWVQEILQGNPTRCYEMFRMEKHVFNLLCTELVELGLKSSNRMTVEETVAMFLVAVSHGVGNRMIQERFQHSGETVSRHFHQVLHVVLKLSMKYIKPEDPMFRDCHSKIKNDPRYWPFFKNAIGAIDGTHVSCVVSGSEQTKFIGRKGYATQNIMDVCDWNMCFTFVLAGWEGTAHDARVFDQALTNANLNFPHPPPVLFGRFWLSNTNRVHWSI</sequence>
<evidence type="ECO:0000256" key="2">
    <source>
        <dbReference type="ARBA" id="ARBA00004123"/>
    </source>
</evidence>
<dbReference type="GO" id="GO:0016787">
    <property type="term" value="F:hydrolase activity"/>
    <property type="evidence" value="ECO:0007669"/>
    <property type="project" value="UniProtKB-KW"/>
</dbReference>
<dbReference type="Gramene" id="rna44516">
    <property type="protein sequence ID" value="RHN38563.1"/>
    <property type="gene ID" value="gene44516"/>
</dbReference>
<keyword evidence="7" id="KW-0539">Nucleus</keyword>
<dbReference type="GO" id="GO:0046872">
    <property type="term" value="F:metal ion binding"/>
    <property type="evidence" value="ECO:0007669"/>
    <property type="project" value="UniProtKB-KW"/>
</dbReference>
<dbReference type="GO" id="GO:0004518">
    <property type="term" value="F:nuclease activity"/>
    <property type="evidence" value="ECO:0007669"/>
    <property type="project" value="UniProtKB-KW"/>
</dbReference>
<organism evidence="10 11">
    <name type="scientific">Medicago truncatula</name>
    <name type="common">Barrel medic</name>
    <name type="synonym">Medicago tribuloides</name>
    <dbReference type="NCBI Taxonomy" id="3880"/>
    <lineage>
        <taxon>Eukaryota</taxon>
        <taxon>Viridiplantae</taxon>
        <taxon>Streptophyta</taxon>
        <taxon>Embryophyta</taxon>
        <taxon>Tracheophyta</taxon>
        <taxon>Spermatophyta</taxon>
        <taxon>Magnoliopsida</taxon>
        <taxon>eudicotyledons</taxon>
        <taxon>Gunneridae</taxon>
        <taxon>Pentapetalae</taxon>
        <taxon>rosids</taxon>
        <taxon>fabids</taxon>
        <taxon>Fabales</taxon>
        <taxon>Fabaceae</taxon>
        <taxon>Papilionoideae</taxon>
        <taxon>50 kb inversion clade</taxon>
        <taxon>NPAAA clade</taxon>
        <taxon>Hologalegina</taxon>
        <taxon>IRL clade</taxon>
        <taxon>Trifolieae</taxon>
        <taxon>Medicago</taxon>
    </lineage>
</organism>
<dbReference type="InterPro" id="IPR045249">
    <property type="entry name" value="HARBI1-like"/>
</dbReference>
<gene>
    <name evidence="10" type="ORF">MtrunA17_Chr8g0334561</name>
</gene>
<feature type="domain" description="DUF8040" evidence="9">
    <location>
        <begin position="47"/>
        <end position="141"/>
    </location>
</feature>
<comment type="subcellular location">
    <subcellularLocation>
        <location evidence="2">Nucleus</location>
    </subcellularLocation>
</comment>
<evidence type="ECO:0000256" key="6">
    <source>
        <dbReference type="ARBA" id="ARBA00022801"/>
    </source>
</evidence>
<evidence type="ECO:0000256" key="4">
    <source>
        <dbReference type="ARBA" id="ARBA00022722"/>
    </source>
</evidence>
<dbReference type="Proteomes" id="UP000265566">
    <property type="component" value="Chromosome 8"/>
</dbReference>
<dbReference type="InterPro" id="IPR027806">
    <property type="entry name" value="HARBI1_dom"/>
</dbReference>
<evidence type="ECO:0000259" key="8">
    <source>
        <dbReference type="Pfam" id="PF13359"/>
    </source>
</evidence>
<accession>A0A396GCJ0</accession>
<comment type="caution">
    <text evidence="10">The sequence shown here is derived from an EMBL/GenBank/DDBJ whole genome shotgun (WGS) entry which is preliminary data.</text>
</comment>
<evidence type="ECO:0000259" key="9">
    <source>
        <dbReference type="Pfam" id="PF26138"/>
    </source>
</evidence>
<evidence type="ECO:0000256" key="1">
    <source>
        <dbReference type="ARBA" id="ARBA00001968"/>
    </source>
</evidence>